<evidence type="ECO:0000256" key="1">
    <source>
        <dbReference type="ARBA" id="ARBA00022670"/>
    </source>
</evidence>
<accession>F2NPD9</accession>
<dbReference type="InterPro" id="IPR051201">
    <property type="entry name" value="Chloro_Bact_Ser_Proteases"/>
</dbReference>
<dbReference type="Gene3D" id="2.40.10.120">
    <property type="match status" value="1"/>
</dbReference>
<dbReference type="STRING" id="869210.Marky_1485"/>
<evidence type="ECO:0000256" key="2">
    <source>
        <dbReference type="ARBA" id="ARBA00022801"/>
    </source>
</evidence>
<dbReference type="Pfam" id="PF13180">
    <property type="entry name" value="PDZ_2"/>
    <property type="match status" value="1"/>
</dbReference>
<dbReference type="InterPro" id="IPR001940">
    <property type="entry name" value="Peptidase_S1C"/>
</dbReference>
<dbReference type="SMART" id="SM00228">
    <property type="entry name" value="PDZ"/>
    <property type="match status" value="1"/>
</dbReference>
<gene>
    <name evidence="5" type="ordered locus">Marky_1485</name>
</gene>
<sequence>MVWKRPAVIAGMAALLAVGAAWWTGSSALGQTGSEAPAVAPLNEAQAFLENERNTIGIVKAFGDGVVFVSVRTQPRAVRPALPPGFEEFAPFFQPFVEPPREGTGSGFVIDKDGYILTNFHVIRGADIITVRFHNDPTDYTAKVVGTAPPLDLALLKVDVPPEKLTPIPLGDSDAIQVGQKVIAMGNPFGLEFSVTEGIVSAVRTNPSGADPLVLRVIQTDAAINPGNSGGPLLNSRGEVIGINTFIFTPTAQFGAAQFAGVGFAIPINQAKEVLPELKAGKTLDREALVRSRPRLGVQILDLRNFPERVRERFNLPDRGLMVMEVEPGSPAEEAGLKAPERFVFLSTPSGQTVDLGVDGDVILEADGQPIRNITDLRSVLFTKKPGDTVTLKVWRDGQEVTVRVKVRVIR</sequence>
<dbReference type="RefSeq" id="WP_013704267.1">
    <property type="nucleotide sequence ID" value="NC_015387.1"/>
</dbReference>
<dbReference type="PANTHER" id="PTHR43343:SF3">
    <property type="entry name" value="PROTEASE DO-LIKE 8, CHLOROPLASTIC"/>
    <property type="match status" value="1"/>
</dbReference>
<keyword evidence="2" id="KW-0378">Hydrolase</keyword>
<dbReference type="PANTHER" id="PTHR43343">
    <property type="entry name" value="PEPTIDASE S12"/>
    <property type="match status" value="1"/>
</dbReference>
<dbReference type="AlphaFoldDB" id="F2NPD9"/>
<reference evidence="5 6" key="1">
    <citation type="journal article" date="2012" name="Stand. Genomic Sci.">
        <title>Complete genome sequence of the aerobic, heterotroph Marinithermus hydrothermalis type strain (T1(T)) from a deep-sea hydrothermal vent chimney.</title>
        <authorList>
            <person name="Copeland A."/>
            <person name="Gu W."/>
            <person name="Yasawong M."/>
            <person name="Lapidus A."/>
            <person name="Lucas S."/>
            <person name="Deshpande S."/>
            <person name="Pagani I."/>
            <person name="Tapia R."/>
            <person name="Cheng J.F."/>
            <person name="Goodwin L.A."/>
            <person name="Pitluck S."/>
            <person name="Liolios K."/>
            <person name="Ivanova N."/>
            <person name="Mavromatis K."/>
            <person name="Mikhailova N."/>
            <person name="Pati A."/>
            <person name="Chen A."/>
            <person name="Palaniappan K."/>
            <person name="Land M."/>
            <person name="Pan C."/>
            <person name="Brambilla E.M."/>
            <person name="Rohde M."/>
            <person name="Tindall B.J."/>
            <person name="Sikorski J."/>
            <person name="Goker M."/>
            <person name="Detter J.C."/>
            <person name="Bristow J."/>
            <person name="Eisen J.A."/>
            <person name="Markowitz V."/>
            <person name="Hugenholtz P."/>
            <person name="Kyrpides N.C."/>
            <person name="Klenk H.P."/>
            <person name="Woyke T."/>
        </authorList>
    </citation>
    <scope>NUCLEOTIDE SEQUENCE [LARGE SCALE GENOMIC DNA]</scope>
    <source>
        <strain evidence="6">DSM 14884 / JCM 11576 / T1</strain>
    </source>
</reference>
<evidence type="ECO:0000256" key="3">
    <source>
        <dbReference type="SAM" id="SignalP"/>
    </source>
</evidence>
<dbReference type="Proteomes" id="UP000007030">
    <property type="component" value="Chromosome"/>
</dbReference>
<name>F2NPD9_MARHT</name>
<dbReference type="Pfam" id="PF13365">
    <property type="entry name" value="Trypsin_2"/>
    <property type="match status" value="1"/>
</dbReference>
<dbReference type="GO" id="GO:0004252">
    <property type="term" value="F:serine-type endopeptidase activity"/>
    <property type="evidence" value="ECO:0007669"/>
    <property type="project" value="InterPro"/>
</dbReference>
<keyword evidence="6" id="KW-1185">Reference proteome</keyword>
<feature type="signal peptide" evidence="3">
    <location>
        <begin position="1"/>
        <end position="20"/>
    </location>
</feature>
<dbReference type="GO" id="GO:0006508">
    <property type="term" value="P:proteolysis"/>
    <property type="evidence" value="ECO:0007669"/>
    <property type="project" value="UniProtKB-KW"/>
</dbReference>
<keyword evidence="1" id="KW-0645">Protease</keyword>
<evidence type="ECO:0000313" key="5">
    <source>
        <dbReference type="EMBL" id="AEB12220.1"/>
    </source>
</evidence>
<dbReference type="SUPFAM" id="SSF50156">
    <property type="entry name" value="PDZ domain-like"/>
    <property type="match status" value="1"/>
</dbReference>
<proteinExistence type="predicted"/>
<dbReference type="EMBL" id="CP002630">
    <property type="protein sequence ID" value="AEB12220.1"/>
    <property type="molecule type" value="Genomic_DNA"/>
</dbReference>
<dbReference type="HOGENOM" id="CLU_020120_1_2_0"/>
<dbReference type="PRINTS" id="PR00834">
    <property type="entry name" value="PROTEASES2C"/>
</dbReference>
<dbReference type="SUPFAM" id="SSF50494">
    <property type="entry name" value="Trypsin-like serine proteases"/>
    <property type="match status" value="1"/>
</dbReference>
<dbReference type="InterPro" id="IPR036034">
    <property type="entry name" value="PDZ_sf"/>
</dbReference>
<dbReference type="KEGG" id="mhd:Marky_1485"/>
<feature type="domain" description="PDZ" evidence="4">
    <location>
        <begin position="296"/>
        <end position="398"/>
    </location>
</feature>
<evidence type="ECO:0000313" key="6">
    <source>
        <dbReference type="Proteomes" id="UP000007030"/>
    </source>
</evidence>
<feature type="chain" id="PRO_5003282768" evidence="3">
    <location>
        <begin position="21"/>
        <end position="411"/>
    </location>
</feature>
<dbReference type="Gene3D" id="2.30.42.10">
    <property type="match status" value="1"/>
</dbReference>
<keyword evidence="3" id="KW-0732">Signal</keyword>
<dbReference type="PROSITE" id="PS50106">
    <property type="entry name" value="PDZ"/>
    <property type="match status" value="1"/>
</dbReference>
<dbReference type="eggNOG" id="COG0265">
    <property type="taxonomic scope" value="Bacteria"/>
</dbReference>
<dbReference type="InterPro" id="IPR009003">
    <property type="entry name" value="Peptidase_S1_PA"/>
</dbReference>
<protein>
    <submittedName>
        <fullName evidence="5">Peptidase S1 and S6 chymotrypsin/Hap</fullName>
    </submittedName>
</protein>
<evidence type="ECO:0000259" key="4">
    <source>
        <dbReference type="PROSITE" id="PS50106"/>
    </source>
</evidence>
<organism evidence="5 6">
    <name type="scientific">Marinithermus hydrothermalis (strain DSM 14884 / JCM 11576 / T1)</name>
    <dbReference type="NCBI Taxonomy" id="869210"/>
    <lineage>
        <taxon>Bacteria</taxon>
        <taxon>Thermotogati</taxon>
        <taxon>Deinococcota</taxon>
        <taxon>Deinococci</taxon>
        <taxon>Thermales</taxon>
        <taxon>Thermaceae</taxon>
        <taxon>Marinithermus</taxon>
    </lineage>
</organism>
<dbReference type="InterPro" id="IPR001478">
    <property type="entry name" value="PDZ"/>
</dbReference>